<keyword evidence="2" id="KW-1003">Cell membrane</keyword>
<dbReference type="Proteomes" id="UP000277811">
    <property type="component" value="Unassembled WGS sequence"/>
</dbReference>
<feature type="transmembrane region" description="Helical" evidence="8">
    <location>
        <begin position="312"/>
        <end position="331"/>
    </location>
</feature>
<dbReference type="Pfam" id="PF13231">
    <property type="entry name" value="PMT_2"/>
    <property type="match status" value="1"/>
</dbReference>
<keyword evidence="4 10" id="KW-0808">Transferase</keyword>
<dbReference type="GO" id="GO:0016763">
    <property type="term" value="F:pentosyltransferase activity"/>
    <property type="evidence" value="ECO:0007669"/>
    <property type="project" value="TreeGrafter"/>
</dbReference>
<feature type="transmembrane region" description="Helical" evidence="8">
    <location>
        <begin position="87"/>
        <end position="105"/>
    </location>
</feature>
<dbReference type="GO" id="GO:0009103">
    <property type="term" value="P:lipopolysaccharide biosynthetic process"/>
    <property type="evidence" value="ECO:0007669"/>
    <property type="project" value="UniProtKB-ARBA"/>
</dbReference>
<dbReference type="RefSeq" id="WP_122627796.1">
    <property type="nucleotide sequence ID" value="NZ_UPPP01000068.1"/>
</dbReference>
<evidence type="ECO:0000259" key="9">
    <source>
        <dbReference type="Pfam" id="PF13231"/>
    </source>
</evidence>
<evidence type="ECO:0000313" key="11">
    <source>
        <dbReference type="Proteomes" id="UP000277811"/>
    </source>
</evidence>
<feature type="transmembrane region" description="Helical" evidence="8">
    <location>
        <begin position="340"/>
        <end position="358"/>
    </location>
</feature>
<keyword evidence="7 8" id="KW-0472">Membrane</keyword>
<evidence type="ECO:0000256" key="8">
    <source>
        <dbReference type="SAM" id="Phobius"/>
    </source>
</evidence>
<feature type="transmembrane region" description="Helical" evidence="8">
    <location>
        <begin position="395"/>
        <end position="420"/>
    </location>
</feature>
<feature type="transmembrane region" description="Helical" evidence="8">
    <location>
        <begin position="158"/>
        <end position="191"/>
    </location>
</feature>
<evidence type="ECO:0000256" key="5">
    <source>
        <dbReference type="ARBA" id="ARBA00022692"/>
    </source>
</evidence>
<dbReference type="PANTHER" id="PTHR33908">
    <property type="entry name" value="MANNOSYLTRANSFERASE YKCB-RELATED"/>
    <property type="match status" value="1"/>
</dbReference>
<gene>
    <name evidence="10" type="ORF">LUCI_2086</name>
</gene>
<feature type="transmembrane region" description="Helical" evidence="8">
    <location>
        <begin position="254"/>
        <end position="276"/>
    </location>
</feature>
<keyword evidence="3 10" id="KW-0328">Glycosyltransferase</keyword>
<feature type="transmembrane region" description="Helical" evidence="8">
    <location>
        <begin position="111"/>
        <end position="128"/>
    </location>
</feature>
<dbReference type="PANTHER" id="PTHR33908:SF3">
    <property type="entry name" value="UNDECAPRENYL PHOSPHATE-ALPHA-4-AMINO-4-DEOXY-L-ARABINOSE ARABINOSYL TRANSFERASE"/>
    <property type="match status" value="1"/>
</dbReference>
<dbReference type="GO" id="GO:0010041">
    <property type="term" value="P:response to iron(III) ion"/>
    <property type="evidence" value="ECO:0007669"/>
    <property type="project" value="TreeGrafter"/>
</dbReference>
<feature type="transmembrane region" description="Helical" evidence="8">
    <location>
        <begin position="288"/>
        <end position="306"/>
    </location>
</feature>
<proteinExistence type="predicted"/>
<dbReference type="OrthoDB" id="9775035at2"/>
<keyword evidence="11" id="KW-1185">Reference proteome</keyword>
<organism evidence="10 11">
    <name type="scientific">Lucifera butyrica</name>
    <dbReference type="NCBI Taxonomy" id="1351585"/>
    <lineage>
        <taxon>Bacteria</taxon>
        <taxon>Bacillati</taxon>
        <taxon>Bacillota</taxon>
        <taxon>Negativicutes</taxon>
        <taxon>Veillonellales</taxon>
        <taxon>Veillonellaceae</taxon>
        <taxon>Lucifera</taxon>
    </lineage>
</organism>
<accession>A0A498R6M0</accession>
<evidence type="ECO:0000256" key="1">
    <source>
        <dbReference type="ARBA" id="ARBA00004651"/>
    </source>
</evidence>
<dbReference type="GO" id="GO:0005886">
    <property type="term" value="C:plasma membrane"/>
    <property type="evidence" value="ECO:0007669"/>
    <property type="project" value="UniProtKB-SubCell"/>
</dbReference>
<feature type="domain" description="Glycosyltransferase RgtA/B/C/D-like" evidence="9">
    <location>
        <begin position="59"/>
        <end position="219"/>
    </location>
</feature>
<comment type="subcellular location">
    <subcellularLocation>
        <location evidence="1">Cell membrane</location>
        <topology evidence="1">Multi-pass membrane protein</topology>
    </subcellularLocation>
</comment>
<evidence type="ECO:0000256" key="2">
    <source>
        <dbReference type="ARBA" id="ARBA00022475"/>
    </source>
</evidence>
<feature type="transmembrane region" description="Helical" evidence="8">
    <location>
        <begin position="370"/>
        <end position="388"/>
    </location>
</feature>
<name>A0A498R6M0_9FIRM</name>
<evidence type="ECO:0000256" key="4">
    <source>
        <dbReference type="ARBA" id="ARBA00022679"/>
    </source>
</evidence>
<reference evidence="10 11" key="1">
    <citation type="submission" date="2018-06" db="EMBL/GenBank/DDBJ databases">
        <authorList>
            <person name="Strepis N."/>
        </authorList>
    </citation>
    <scope>NUCLEOTIDE SEQUENCE [LARGE SCALE GENOMIC DNA]</scope>
    <source>
        <strain evidence="10">LUCI</strain>
    </source>
</reference>
<keyword evidence="6 8" id="KW-1133">Transmembrane helix</keyword>
<dbReference type="InterPro" id="IPR038731">
    <property type="entry name" value="RgtA/B/C-like"/>
</dbReference>
<dbReference type="EMBL" id="UPPP01000068">
    <property type="protein sequence ID" value="VBB06849.1"/>
    <property type="molecule type" value="Genomic_DNA"/>
</dbReference>
<evidence type="ECO:0000256" key="7">
    <source>
        <dbReference type="ARBA" id="ARBA00023136"/>
    </source>
</evidence>
<sequence length="539" mass="60760">MRRLTFGPIFILALLFYLAMNASIPVTDPVESNYALTAKEMILSGNWLSPQIYGHFWFDKPVMIYWLIAFSYKLFGITEFAARFPSALFSAASIAFIFWFAEKLFGNKKTALYAALILGTSLEFWILARMIITDDVLFFFSSVSLATFYLGIRNKRIYWYLAAYAAAGLAVLTKGPVGLVLPAIIIFIYMVVTRQWRLLGRVYLLPGILLACLIAAPWYIAMYYEHGRDFITMFFGLNNLIRATVSEHPKDNVFYYYLVLFPVSLLPWSGVLFRTLVGIIKKERLPHIAYFGSWLGGTIGFYTLMATKYPTYVFPAAFPAALWMASCLYTMQRIPERGKWLWLSLPTVFMLLIMAGLGNRLAAETGDGRLILLPVLAISLLVVIWMQVRGNVRHFPIVTAMIAGIVSLVLIHSTLIPMAAGRSDKNIVKILPPTGAVVASYGEYSTSAVFYSGYIIPHLADDRESAVNNGVWAEKYTMPVESVTAFCRRTAQNEPVYILVKKAQQGFLRENFAADYIPVAEYGVSTLYEKKNVRAEKIN</sequence>
<dbReference type="InterPro" id="IPR050297">
    <property type="entry name" value="LipidA_mod_glycosyltrf_83"/>
</dbReference>
<feature type="transmembrane region" description="Helical" evidence="8">
    <location>
        <begin position="203"/>
        <end position="224"/>
    </location>
</feature>
<keyword evidence="5 8" id="KW-0812">Transmembrane</keyword>
<dbReference type="AlphaFoldDB" id="A0A498R6M0"/>
<evidence type="ECO:0000256" key="6">
    <source>
        <dbReference type="ARBA" id="ARBA00022989"/>
    </source>
</evidence>
<evidence type="ECO:0000256" key="3">
    <source>
        <dbReference type="ARBA" id="ARBA00022676"/>
    </source>
</evidence>
<evidence type="ECO:0000313" key="10">
    <source>
        <dbReference type="EMBL" id="VBB06849.1"/>
    </source>
</evidence>
<feature type="transmembrane region" description="Helical" evidence="8">
    <location>
        <begin position="135"/>
        <end position="152"/>
    </location>
</feature>
<protein>
    <submittedName>
        <fullName evidence="10">Dolichyl-phosphate-mannose-protein mannosyltransferase</fullName>
    </submittedName>
</protein>
<feature type="transmembrane region" description="Helical" evidence="8">
    <location>
        <begin position="63"/>
        <end position="82"/>
    </location>
</feature>